<comment type="activity regulation">
    <text evidence="11">Inhibited by UTP.</text>
</comment>
<dbReference type="GO" id="GO:0005737">
    <property type="term" value="C:cytoplasm"/>
    <property type="evidence" value="ECO:0007669"/>
    <property type="project" value="UniProtKB-SubCell"/>
</dbReference>
<feature type="binding site" evidence="11">
    <location>
        <position position="145"/>
    </location>
    <ligand>
        <name>ATP</name>
        <dbReference type="ChEBI" id="CHEBI:30616"/>
    </ligand>
</feature>
<feature type="binding site" evidence="11">
    <location>
        <begin position="118"/>
        <end position="125"/>
    </location>
    <ligand>
        <name>UMP</name>
        <dbReference type="ChEBI" id="CHEBI:57865"/>
    </ligand>
</feature>
<evidence type="ECO:0000313" key="14">
    <source>
        <dbReference type="Proteomes" id="UP000177230"/>
    </source>
</evidence>
<feature type="binding site" evidence="11">
    <location>
        <position position="154"/>
    </location>
    <ligand>
        <name>ATP</name>
        <dbReference type="ChEBI" id="CHEBI:30616"/>
    </ligand>
</feature>
<feature type="binding site" evidence="11">
    <location>
        <position position="37"/>
    </location>
    <ligand>
        <name>UMP</name>
        <dbReference type="ChEBI" id="CHEBI:57865"/>
    </ligand>
</feature>
<evidence type="ECO:0000256" key="9">
    <source>
        <dbReference type="ARBA" id="ARBA00022975"/>
    </source>
</evidence>
<comment type="subcellular location">
    <subcellularLocation>
        <location evidence="1 11">Cytoplasm</location>
    </subcellularLocation>
</comment>
<dbReference type="PANTHER" id="PTHR42833">
    <property type="entry name" value="URIDYLATE KINASE"/>
    <property type="match status" value="1"/>
</dbReference>
<evidence type="ECO:0000256" key="11">
    <source>
        <dbReference type="HAMAP-Rule" id="MF_01220"/>
    </source>
</evidence>
<dbReference type="InterPro" id="IPR015963">
    <property type="entry name" value="Uridylate_kinase_bac"/>
</dbReference>
<feature type="binding site" evidence="11">
    <location>
        <position position="151"/>
    </location>
    <ligand>
        <name>ATP</name>
        <dbReference type="ChEBI" id="CHEBI:30616"/>
    </ligand>
</feature>
<dbReference type="AlphaFoldDB" id="A0A1F5R9X1"/>
<dbReference type="NCBIfam" id="TIGR02075">
    <property type="entry name" value="pyrH_bact"/>
    <property type="match status" value="1"/>
</dbReference>
<evidence type="ECO:0000256" key="8">
    <source>
        <dbReference type="ARBA" id="ARBA00022840"/>
    </source>
</evidence>
<dbReference type="PANTHER" id="PTHR42833:SF4">
    <property type="entry name" value="URIDYLATE KINASE PUMPKIN, CHLOROPLASTIC"/>
    <property type="match status" value="1"/>
</dbReference>
<keyword evidence="8 11" id="KW-0067">ATP-binding</keyword>
<dbReference type="UniPathway" id="UPA00159">
    <property type="reaction ID" value="UER00275"/>
</dbReference>
<protein>
    <recommendedName>
        <fullName evidence="11">Uridylate kinase</fullName>
        <shortName evidence="11">UK</shortName>
        <ecNumber evidence="11">2.7.4.22</ecNumber>
    </recommendedName>
    <alternativeName>
        <fullName evidence="11">Uridine monophosphate kinase</fullName>
        <shortName evidence="11">UMP kinase</shortName>
        <shortName evidence="11">UMPK</shortName>
    </alternativeName>
</protein>
<evidence type="ECO:0000256" key="1">
    <source>
        <dbReference type="ARBA" id="ARBA00004496"/>
    </source>
</evidence>
<feature type="binding site" evidence="11">
    <location>
        <position position="38"/>
    </location>
    <ligand>
        <name>ATP</name>
        <dbReference type="ChEBI" id="CHEBI:30616"/>
    </ligand>
</feature>
<keyword evidence="9 11" id="KW-0665">Pyrimidine biosynthesis</keyword>
<dbReference type="GO" id="GO:0006225">
    <property type="term" value="P:UDP biosynthetic process"/>
    <property type="evidence" value="ECO:0007669"/>
    <property type="project" value="TreeGrafter"/>
</dbReference>
<dbReference type="InterPro" id="IPR001048">
    <property type="entry name" value="Asp/Glu/Uridylate_kinase"/>
</dbReference>
<feature type="binding site" evidence="11">
    <location>
        <position position="57"/>
    </location>
    <ligand>
        <name>UMP</name>
        <dbReference type="ChEBI" id="CHEBI:57865"/>
    </ligand>
</feature>
<organism evidence="13 14">
    <name type="scientific">Candidatus Edwardsbacteria bacterium GWF2_54_11</name>
    <dbReference type="NCBI Taxonomy" id="1817851"/>
    <lineage>
        <taxon>Bacteria</taxon>
        <taxon>Candidatus Edwardsiibacteriota</taxon>
    </lineage>
</organism>
<dbReference type="EC" id="2.7.4.22" evidence="11"/>
<comment type="subunit">
    <text evidence="11">Homohexamer.</text>
</comment>
<evidence type="ECO:0000256" key="5">
    <source>
        <dbReference type="ARBA" id="ARBA00022679"/>
    </source>
</evidence>
<dbReference type="Pfam" id="PF00696">
    <property type="entry name" value="AA_kinase"/>
    <property type="match status" value="1"/>
</dbReference>
<feature type="binding site" evidence="11">
    <location>
        <position position="42"/>
    </location>
    <ligand>
        <name>ATP</name>
        <dbReference type="ChEBI" id="CHEBI:30616"/>
    </ligand>
</feature>
<comment type="caution">
    <text evidence="11">Lacks conserved residue(s) required for the propagation of feature annotation.</text>
</comment>
<dbReference type="HAMAP" id="MF_01220_B">
    <property type="entry name" value="PyrH_B"/>
    <property type="match status" value="1"/>
</dbReference>
<accession>A0A1F5R9X1</accession>
<dbReference type="CDD" id="cd04254">
    <property type="entry name" value="AAK_UMPK-PyrH-Ec"/>
    <property type="match status" value="1"/>
</dbReference>
<comment type="caution">
    <text evidence="13">The sequence shown here is derived from an EMBL/GenBank/DDBJ whole genome shotgun (WGS) entry which is preliminary data.</text>
</comment>
<name>A0A1F5R9X1_9BACT</name>
<evidence type="ECO:0000256" key="10">
    <source>
        <dbReference type="ARBA" id="ARBA00047767"/>
    </source>
</evidence>
<keyword evidence="6 11" id="KW-0547">Nucleotide-binding</keyword>
<comment type="catalytic activity">
    <reaction evidence="10 11">
        <text>UMP + ATP = UDP + ADP</text>
        <dbReference type="Rhea" id="RHEA:24400"/>
        <dbReference type="ChEBI" id="CHEBI:30616"/>
        <dbReference type="ChEBI" id="CHEBI:57865"/>
        <dbReference type="ChEBI" id="CHEBI:58223"/>
        <dbReference type="ChEBI" id="CHEBI:456216"/>
        <dbReference type="EC" id="2.7.4.22"/>
    </reaction>
</comment>
<dbReference type="GO" id="GO:0044210">
    <property type="term" value="P:'de novo' CTP biosynthetic process"/>
    <property type="evidence" value="ECO:0007669"/>
    <property type="project" value="UniProtKB-UniRule"/>
</dbReference>
<sequence>MGGAEGRGIDLPSLERIADEVLTIKELGVSIGVVIGGGNLIRGTQVKDNGISRVTADNMGMLGTVINSLALQSVLDKKGCQTRVMSAVDMPKFAEPYIRRRALRHLDKGRVVIMAAGTGNPYFSTDTAAALRAVEMEAEVLLKGTKVDGVYNSDPKKDRSAKKYQTLSFSQVLADKLAVMDLTAVSLCMENHLPIIVFDLNNSGTLKRIIQGERLGTIVKE</sequence>
<dbReference type="FunFam" id="3.40.1160.10:FF:000001">
    <property type="entry name" value="Uridylate kinase"/>
    <property type="match status" value="1"/>
</dbReference>
<dbReference type="InterPro" id="IPR036393">
    <property type="entry name" value="AceGlu_kinase-like_sf"/>
</dbReference>
<comment type="pathway">
    <text evidence="2 11">Pyrimidine metabolism; CTP biosynthesis via de novo pathway; UDP from UMP (UMPK route): step 1/1.</text>
</comment>
<evidence type="ECO:0000256" key="3">
    <source>
        <dbReference type="ARBA" id="ARBA00007614"/>
    </source>
</evidence>
<reference evidence="13 14" key="1">
    <citation type="journal article" date="2016" name="Nat. Commun.">
        <title>Thousands of microbial genomes shed light on interconnected biogeochemical processes in an aquifer system.</title>
        <authorList>
            <person name="Anantharaman K."/>
            <person name="Brown C.T."/>
            <person name="Hug L.A."/>
            <person name="Sharon I."/>
            <person name="Castelle C.J."/>
            <person name="Probst A.J."/>
            <person name="Thomas B.C."/>
            <person name="Singh A."/>
            <person name="Wilkins M.J."/>
            <person name="Karaoz U."/>
            <person name="Brodie E.L."/>
            <person name="Williams K.H."/>
            <person name="Hubbard S.S."/>
            <person name="Banfield J.F."/>
        </authorList>
    </citation>
    <scope>NUCLEOTIDE SEQUENCE [LARGE SCALE GENOMIC DNA]</scope>
</reference>
<feature type="domain" description="Aspartate/glutamate/uridylate kinase" evidence="12">
    <location>
        <begin position="14"/>
        <end position="199"/>
    </location>
</feature>
<evidence type="ECO:0000256" key="6">
    <source>
        <dbReference type="ARBA" id="ARBA00022741"/>
    </source>
</evidence>
<proteinExistence type="inferred from homology"/>
<dbReference type="GO" id="GO:0005524">
    <property type="term" value="F:ATP binding"/>
    <property type="evidence" value="ECO:0007669"/>
    <property type="project" value="UniProtKB-KW"/>
</dbReference>
<keyword evidence="7 11" id="KW-0418">Kinase</keyword>
<dbReference type="PIRSF" id="PIRSF005650">
    <property type="entry name" value="Uridylate_kin"/>
    <property type="match status" value="1"/>
</dbReference>
<evidence type="ECO:0000256" key="7">
    <source>
        <dbReference type="ARBA" id="ARBA00022777"/>
    </source>
</evidence>
<gene>
    <name evidence="11" type="primary">pyrH</name>
    <name evidence="13" type="ORF">A2024_12510</name>
</gene>
<evidence type="ECO:0000256" key="2">
    <source>
        <dbReference type="ARBA" id="ARBA00004791"/>
    </source>
</evidence>
<evidence type="ECO:0000313" key="13">
    <source>
        <dbReference type="EMBL" id="OGF11230.1"/>
    </source>
</evidence>
<dbReference type="Gene3D" id="3.40.1160.10">
    <property type="entry name" value="Acetylglutamate kinase-like"/>
    <property type="match status" value="1"/>
</dbReference>
<dbReference type="SUPFAM" id="SSF53633">
    <property type="entry name" value="Carbamate kinase-like"/>
    <property type="match status" value="1"/>
</dbReference>
<dbReference type="GO" id="GO:0033862">
    <property type="term" value="F:UMP kinase activity"/>
    <property type="evidence" value="ECO:0007669"/>
    <property type="project" value="UniProtKB-EC"/>
</dbReference>
<comment type="similarity">
    <text evidence="3 11">Belongs to the UMP kinase family.</text>
</comment>
<comment type="function">
    <text evidence="11">Catalyzes the reversible phosphorylation of UMP to UDP.</text>
</comment>
<keyword evidence="4 11" id="KW-0963">Cytoplasm</keyword>
<keyword evidence="5 11" id="KW-0808">Transferase</keyword>
<dbReference type="Proteomes" id="UP000177230">
    <property type="component" value="Unassembled WGS sequence"/>
</dbReference>
<evidence type="ECO:0000256" key="4">
    <source>
        <dbReference type="ARBA" id="ARBA00022490"/>
    </source>
</evidence>
<dbReference type="InterPro" id="IPR011817">
    <property type="entry name" value="Uridylate_kinase"/>
</dbReference>
<dbReference type="EMBL" id="MFFM01000036">
    <property type="protein sequence ID" value="OGF11230.1"/>
    <property type="molecule type" value="Genomic_DNA"/>
</dbReference>
<evidence type="ECO:0000259" key="12">
    <source>
        <dbReference type="Pfam" id="PF00696"/>
    </source>
</evidence>